<dbReference type="InterPro" id="IPR015943">
    <property type="entry name" value="WD40/YVTN_repeat-like_dom_sf"/>
</dbReference>
<dbReference type="InterPro" id="IPR011044">
    <property type="entry name" value="Quino_amine_DH_bsu"/>
</dbReference>
<dbReference type="SMART" id="SM01043">
    <property type="entry name" value="BTAD"/>
    <property type="match status" value="1"/>
</dbReference>
<dbReference type="InterPro" id="IPR011047">
    <property type="entry name" value="Quinoprotein_ADH-like_sf"/>
</dbReference>
<dbReference type="InterPro" id="IPR011990">
    <property type="entry name" value="TPR-like_helical_dom_sf"/>
</dbReference>
<dbReference type="InterPro" id="IPR049052">
    <property type="entry name" value="nSTAND1"/>
</dbReference>
<dbReference type="InterPro" id="IPR016032">
    <property type="entry name" value="Sig_transdc_resp-reg_C-effctor"/>
</dbReference>
<comment type="similarity">
    <text evidence="1">Belongs to the AfsR/DnrI/RedD regulatory family.</text>
</comment>
<dbReference type="Gene3D" id="1.25.40.10">
    <property type="entry name" value="Tetratricopeptide repeat domain"/>
    <property type="match status" value="1"/>
</dbReference>
<dbReference type="SUPFAM" id="SSF48452">
    <property type="entry name" value="TPR-like"/>
    <property type="match status" value="1"/>
</dbReference>
<evidence type="ECO:0000256" key="3">
    <source>
        <dbReference type="ARBA" id="ARBA00023125"/>
    </source>
</evidence>
<dbReference type="SUPFAM" id="SSF52540">
    <property type="entry name" value="P-loop containing nucleoside triphosphate hydrolases"/>
    <property type="match status" value="1"/>
</dbReference>
<evidence type="ECO:0000259" key="6">
    <source>
        <dbReference type="PROSITE" id="PS51755"/>
    </source>
</evidence>
<name>A0ABU9W0N1_9MICO</name>
<dbReference type="SUPFAM" id="SSF50969">
    <property type="entry name" value="YVTN repeat-like/Quinoprotein amine dehydrogenase"/>
    <property type="match status" value="1"/>
</dbReference>
<dbReference type="PANTHER" id="PTHR35807:SF1">
    <property type="entry name" value="TRANSCRIPTIONAL REGULATOR REDD"/>
    <property type="match status" value="1"/>
</dbReference>
<dbReference type="Pfam" id="PF00486">
    <property type="entry name" value="Trans_reg_C"/>
    <property type="match status" value="1"/>
</dbReference>
<protein>
    <submittedName>
        <fullName evidence="7">BTAD domain-containing putative transcriptional regulator</fullName>
    </submittedName>
</protein>
<dbReference type="Gene3D" id="3.40.50.300">
    <property type="entry name" value="P-loop containing nucleotide triphosphate hydrolases"/>
    <property type="match status" value="1"/>
</dbReference>
<dbReference type="CDD" id="cd15831">
    <property type="entry name" value="BTAD"/>
    <property type="match status" value="1"/>
</dbReference>
<accession>A0ABU9W0N1</accession>
<dbReference type="InterPro" id="IPR036388">
    <property type="entry name" value="WH-like_DNA-bd_sf"/>
</dbReference>
<evidence type="ECO:0000313" key="7">
    <source>
        <dbReference type="EMBL" id="MEN1945516.1"/>
    </source>
</evidence>
<comment type="caution">
    <text evidence="7">The sequence shown here is derived from an EMBL/GenBank/DDBJ whole genome shotgun (WGS) entry which is preliminary data.</text>
</comment>
<reference evidence="7 8" key="1">
    <citation type="submission" date="2024-03" db="EMBL/GenBank/DDBJ databases">
        <title>YIM 134122 draft genome.</title>
        <authorList>
            <person name="Zuo S."/>
            <person name="Xiong L."/>
        </authorList>
    </citation>
    <scope>NUCLEOTIDE SEQUENCE [LARGE SCALE GENOMIC DNA]</scope>
    <source>
        <strain evidence="7 8">YIM 134122</strain>
    </source>
</reference>
<proteinExistence type="inferred from homology"/>
<dbReference type="RefSeq" id="WP_342111698.1">
    <property type="nucleotide sequence ID" value="NZ_JBCAUN010000001.1"/>
</dbReference>
<dbReference type="InterPro" id="IPR051677">
    <property type="entry name" value="AfsR-DnrI-RedD_regulator"/>
</dbReference>
<dbReference type="SMART" id="SM00862">
    <property type="entry name" value="Trans_reg_C"/>
    <property type="match status" value="1"/>
</dbReference>
<dbReference type="PANTHER" id="PTHR35807">
    <property type="entry name" value="TRANSCRIPTIONAL REGULATOR REDD-RELATED"/>
    <property type="match status" value="1"/>
</dbReference>
<dbReference type="Proteomes" id="UP001425155">
    <property type="component" value="Unassembled WGS sequence"/>
</dbReference>
<dbReference type="InterPro" id="IPR001867">
    <property type="entry name" value="OmpR/PhoB-type_DNA-bd"/>
</dbReference>
<evidence type="ECO:0000313" key="8">
    <source>
        <dbReference type="Proteomes" id="UP001425155"/>
    </source>
</evidence>
<dbReference type="Gene3D" id="1.10.10.10">
    <property type="entry name" value="Winged helix-like DNA-binding domain superfamily/Winged helix DNA-binding domain"/>
    <property type="match status" value="1"/>
</dbReference>
<organism evidence="7 8">
    <name type="scientific">Leifsonia stereocauli</name>
    <dbReference type="NCBI Taxonomy" id="3134136"/>
    <lineage>
        <taxon>Bacteria</taxon>
        <taxon>Bacillati</taxon>
        <taxon>Actinomycetota</taxon>
        <taxon>Actinomycetes</taxon>
        <taxon>Micrococcales</taxon>
        <taxon>Microbacteriaceae</taxon>
        <taxon>Leifsonia</taxon>
    </lineage>
</organism>
<dbReference type="InterPro" id="IPR027417">
    <property type="entry name" value="P-loop_NTPase"/>
</dbReference>
<dbReference type="PROSITE" id="PS51755">
    <property type="entry name" value="OMPR_PHOB"/>
    <property type="match status" value="1"/>
</dbReference>
<sequence>MEIHVLGDVVASNGRLSPRERSVLGVLTLRHGSAVPPSELADALWGDDPPPTWSKQVQISIARIRRVLGTTAVTTTPSGYRLDVDPDAIDAVRFESLVGSARSHVDDGDPARAIDAIDRAFSLWRGTPYSDLSEWPPAIDEAVRLSEIRSTAEEDAIEARLADGDIHSVIPDAERLVRTRPLREHRWGLLAMTLYRSGRQADALATLREARSRLGEELGIEPGDELSSLEGAILHQDASLQPPPSRARSSAECPYRGLHPFGVENEEDFFGRDADVEAALARLGRSRFLAVSGASGSGKSSLVRAGVVPALQRRGNRVLILTPEHDLDARIRGATWSGRTDVVVVDQFEEVFHAGEADVDAAARAIAEAAVTGTTVVLVVRSDFLDDCAAHPDLAPLVAEGVHLVGPMASPALREAIEGPARRAGLRLESGLVELILRDAAGDAGALPHLSHALVETWLRREGATLTVAGYEASGGISGAIAQSADRLYQSMDPDQRVTCRWLLLRLVALGPDGSAVRRRVPSKALRANAARGQVLSMLARSRLVSAQADSVEVAHESLATAWPRLRAWLEEDAEGTRILTAVAAAAEAWSAAGHPEDDLLRGVRLQAAVEWREAASRDLTDIEWAFLDASAARATAEREQLEARTRQDRRQNRQLRVLLGVAGGLIVLLAGAGSVAVVSSQEASAQRDSATLAALVATSLALQTSERDVSALLAAEAYRRWPDDPRTRSGLMSVLQGSGGFLGTATLATSGSIYGSLIPGTDDVFVVTTAGDAGIRNAGTGDVRQELDLGFDPGPDTPPPLVGVSSDGRIGAVLWSADTQSDHRSSVEVSTRSDLVMFDLESAERIGGPTRIDVGTGALAVNADGSIIAVADYRNGAVTLVSTSSGQTRDIPEETTTALLFPTIYPHAAALVFDSRGRLLVGRLDDRVDVIDPGSATISASMAVPASSAHAAIAAGDSGLVIASGDLSLVALEPDTHQVLWSTGFGASAEACNWIALSESKQRVYCGSRFGRIRAFDLADGAPIPAEDIGPIYGDIGRINVSADGAVLTAISGSQPIISRWHLDGIGLGRRLVARDHMLAGPYSYEGSSVATAPFAASTFPFTIDAGFTGSPILEDVVVVDTATGAVTYRYDEPVSDVGWARDGRLYARVNGTGGFRIVDADSGKEVGELIPAESLWPSAGGARLHAVLSDGSVQDFDPLTGDADGKPWRVEGYPFWISVAPEGHRIAVTHGEKHGGTIDDTSTSDQQTRRLAILSAEDHRLLYDEPTEVEDHVMIADGELVGMEVTSMGRYDTDPLTQIGTFPGAAGGLENPSLSRDASTLLVTADDGNVTLYDTATGIRVGEPFRTDDRPLSQAALGGDGVPIEISMPDGVVRPDGLEMALSMPEGVMVWDIDPEHQFEFACRIAGRDLTEDEWTTYLSALGPYRSTCGFSD</sequence>
<keyword evidence="3 5" id="KW-0238">DNA-binding</keyword>
<evidence type="ECO:0000256" key="4">
    <source>
        <dbReference type="ARBA" id="ARBA00023163"/>
    </source>
</evidence>
<dbReference type="Pfam" id="PF03704">
    <property type="entry name" value="BTAD"/>
    <property type="match status" value="1"/>
</dbReference>
<gene>
    <name evidence="7" type="ORF">WJX64_03060</name>
</gene>
<keyword evidence="4" id="KW-0804">Transcription</keyword>
<feature type="domain" description="OmpR/PhoB-type" evidence="6">
    <location>
        <begin position="1"/>
        <end position="84"/>
    </location>
</feature>
<dbReference type="SUPFAM" id="SSF46894">
    <property type="entry name" value="C-terminal effector domain of the bipartite response regulators"/>
    <property type="match status" value="1"/>
</dbReference>
<dbReference type="Gene3D" id="2.130.10.10">
    <property type="entry name" value="YVTN repeat-like/Quinoprotein amine dehydrogenase"/>
    <property type="match status" value="2"/>
</dbReference>
<dbReference type="Pfam" id="PF20703">
    <property type="entry name" value="nSTAND1"/>
    <property type="match status" value="1"/>
</dbReference>
<evidence type="ECO:0000256" key="2">
    <source>
        <dbReference type="ARBA" id="ARBA00023015"/>
    </source>
</evidence>
<dbReference type="EMBL" id="JBCLVG010000001">
    <property type="protein sequence ID" value="MEN1945516.1"/>
    <property type="molecule type" value="Genomic_DNA"/>
</dbReference>
<dbReference type="InterPro" id="IPR005158">
    <property type="entry name" value="BTAD"/>
</dbReference>
<dbReference type="SUPFAM" id="SSF50998">
    <property type="entry name" value="Quinoprotein alcohol dehydrogenase-like"/>
    <property type="match status" value="1"/>
</dbReference>
<keyword evidence="2" id="KW-0805">Transcription regulation</keyword>
<feature type="DNA-binding region" description="OmpR/PhoB-type" evidence="5">
    <location>
        <begin position="1"/>
        <end position="84"/>
    </location>
</feature>
<keyword evidence="8" id="KW-1185">Reference proteome</keyword>
<evidence type="ECO:0000256" key="1">
    <source>
        <dbReference type="ARBA" id="ARBA00005820"/>
    </source>
</evidence>
<evidence type="ECO:0000256" key="5">
    <source>
        <dbReference type="PROSITE-ProRule" id="PRU01091"/>
    </source>
</evidence>